<feature type="transmembrane region" description="Helical" evidence="2">
    <location>
        <begin position="184"/>
        <end position="211"/>
    </location>
</feature>
<keyword evidence="2" id="KW-0472">Membrane</keyword>
<feature type="transmembrane region" description="Helical" evidence="2">
    <location>
        <begin position="35"/>
        <end position="57"/>
    </location>
</feature>
<accession>A0A831TCK7</accession>
<reference evidence="3" key="1">
    <citation type="journal article" date="2020" name="mSystems">
        <title>Genome- and Community-Level Interaction Insights into Carbon Utilization and Element Cycling Functions of Hydrothermarchaeota in Hydrothermal Sediment.</title>
        <authorList>
            <person name="Zhou Z."/>
            <person name="Liu Y."/>
            <person name="Xu W."/>
            <person name="Pan J."/>
            <person name="Luo Z.H."/>
            <person name="Li M."/>
        </authorList>
    </citation>
    <scope>NUCLEOTIDE SEQUENCE [LARGE SCALE GENOMIC DNA]</scope>
    <source>
        <strain evidence="3">SpSt-210</strain>
    </source>
</reference>
<feature type="transmembrane region" description="Helical" evidence="2">
    <location>
        <begin position="102"/>
        <end position="121"/>
    </location>
</feature>
<feature type="region of interest" description="Disordered" evidence="1">
    <location>
        <begin position="1"/>
        <end position="23"/>
    </location>
</feature>
<sequence>MDSAVTLRPTPLSSGRASPSPEGLRLADVSWRGHLLRVALFSVPFVVLGLYVQWLGFLSDSHALVLAKALLAVDRGRLEVIGFVYPPLPFLLATVWPSAWTLSLLSGVAAGATAWLLWYDLRRTELPLAARTVLLASVALVPGMLFLATQSFQEMLALHLLLVAWHYFLNFVRYGHTWSGFTAGLVLGLAFFASFYAIVFALAFALASPIYSRLREDGEDRSAPADLARTMVIAFPALWSLTSWAYLTWVFTGNPLRFLSDPAAPVLIPPAGAAIAGALRSALHQTLAELLQQPLFLAVAGLNLLYRRRRAVAFLSVPLILALIRSAGFVYGELFALGTYSLIALAGIPRRISLSWSVVLVAVALLQVVASARLGTQSPGMVDWQAAVTLGRANDERKQERALAERLAQAPPRSILADDRSAYQVIAHTGTARPFLLPADSEFASALDEPREHVAYVLAATRTAAPGDEIGLRFAERPPDGFLLDGTWAGWSLYRRVDAPSLLSQP</sequence>
<comment type="caution">
    <text evidence="3">The sequence shown here is derived from an EMBL/GenBank/DDBJ whole genome shotgun (WGS) entry which is preliminary data.</text>
</comment>
<feature type="transmembrane region" description="Helical" evidence="2">
    <location>
        <begin position="231"/>
        <end position="251"/>
    </location>
</feature>
<keyword evidence="2" id="KW-0812">Transmembrane</keyword>
<dbReference type="AlphaFoldDB" id="A0A831TCK7"/>
<keyword evidence="2" id="KW-1133">Transmembrane helix</keyword>
<protein>
    <recommendedName>
        <fullName evidence="4">Glycosyltransferase RgtA/B/C/D-like domain-containing protein</fullName>
    </recommendedName>
</protein>
<feature type="transmembrane region" description="Helical" evidence="2">
    <location>
        <begin position="155"/>
        <end position="172"/>
    </location>
</feature>
<feature type="transmembrane region" description="Helical" evidence="2">
    <location>
        <begin position="352"/>
        <end position="372"/>
    </location>
</feature>
<evidence type="ECO:0000313" key="3">
    <source>
        <dbReference type="EMBL" id="HEG92068.1"/>
    </source>
</evidence>
<name>A0A831TCK7_9BACT</name>
<evidence type="ECO:0000256" key="1">
    <source>
        <dbReference type="SAM" id="MobiDB-lite"/>
    </source>
</evidence>
<dbReference type="EMBL" id="DSIY01000269">
    <property type="protein sequence ID" value="HEG92068.1"/>
    <property type="molecule type" value="Genomic_DNA"/>
</dbReference>
<evidence type="ECO:0000256" key="2">
    <source>
        <dbReference type="SAM" id="Phobius"/>
    </source>
</evidence>
<gene>
    <name evidence="3" type="ORF">ENP34_11630</name>
</gene>
<proteinExistence type="predicted"/>
<evidence type="ECO:0008006" key="4">
    <source>
        <dbReference type="Google" id="ProtNLM"/>
    </source>
</evidence>
<feature type="transmembrane region" description="Helical" evidence="2">
    <location>
        <begin position="128"/>
        <end position="149"/>
    </location>
</feature>
<feature type="transmembrane region" description="Helical" evidence="2">
    <location>
        <begin position="313"/>
        <end position="332"/>
    </location>
</feature>
<organism evidence="3">
    <name type="scientific">Thermorudis peleae</name>
    <dbReference type="NCBI Taxonomy" id="1382356"/>
    <lineage>
        <taxon>Bacteria</taxon>
        <taxon>Pseudomonadati</taxon>
        <taxon>Thermomicrobiota</taxon>
        <taxon>Thermomicrobia</taxon>
        <taxon>Thermomicrobia incertae sedis</taxon>
        <taxon>Thermorudis</taxon>
    </lineage>
</organism>